<sequence length="226" mass="26368">MKKLLFIIFLMVFSFATIANAKKPKEKVSWPKAVLTLKDGTVLNGYLQNDIHFMKKNIYFSETQNGKDVKYKIVDIKSLVVDNAMQDGKKRTFVLNEDDPTFPFMATEIYKGKHVTGYMQPFAFESSTHSRSFTGIWTNNTVYLGCRGYHYMVDSGKHVYYWMLFEDKKINSKREKYSQKKLLKKIKDKFKDYPAVAEEVEKRGLTAEQIHEDPTILLEILDKSLQ</sequence>
<evidence type="ECO:0000256" key="1">
    <source>
        <dbReference type="SAM" id="SignalP"/>
    </source>
</evidence>
<evidence type="ECO:0008006" key="4">
    <source>
        <dbReference type="Google" id="ProtNLM"/>
    </source>
</evidence>
<keyword evidence="1" id="KW-0732">Signal</keyword>
<dbReference type="Proteomes" id="UP000285776">
    <property type="component" value="Unassembled WGS sequence"/>
</dbReference>
<gene>
    <name evidence="2" type="ORF">DWV53_07425</name>
</gene>
<dbReference type="RefSeq" id="WP_118081390.1">
    <property type="nucleotide sequence ID" value="NZ_CP137557.1"/>
</dbReference>
<comment type="caution">
    <text evidence="2">The sequence shown here is derived from an EMBL/GenBank/DDBJ whole genome shotgun (WGS) entry which is preliminary data.</text>
</comment>
<feature type="signal peptide" evidence="1">
    <location>
        <begin position="1"/>
        <end position="21"/>
    </location>
</feature>
<evidence type="ECO:0000313" key="2">
    <source>
        <dbReference type="EMBL" id="RGW79864.1"/>
    </source>
</evidence>
<proteinExistence type="predicted"/>
<protein>
    <recommendedName>
        <fullName evidence="4">GLPGLI family protein</fullName>
    </recommendedName>
</protein>
<evidence type="ECO:0000313" key="3">
    <source>
        <dbReference type="Proteomes" id="UP000285776"/>
    </source>
</evidence>
<accession>A0AA92U8V7</accession>
<name>A0AA92U8V7_9BACT</name>
<organism evidence="2 3">
    <name type="scientific">Segatella copri</name>
    <dbReference type="NCBI Taxonomy" id="165179"/>
    <lineage>
        <taxon>Bacteria</taxon>
        <taxon>Pseudomonadati</taxon>
        <taxon>Bacteroidota</taxon>
        <taxon>Bacteroidia</taxon>
        <taxon>Bacteroidales</taxon>
        <taxon>Prevotellaceae</taxon>
        <taxon>Segatella</taxon>
    </lineage>
</organism>
<dbReference type="EMBL" id="QSAV01000020">
    <property type="protein sequence ID" value="RGW79864.1"/>
    <property type="molecule type" value="Genomic_DNA"/>
</dbReference>
<feature type="chain" id="PRO_5041638805" description="GLPGLI family protein" evidence="1">
    <location>
        <begin position="22"/>
        <end position="226"/>
    </location>
</feature>
<reference evidence="2 3" key="1">
    <citation type="submission" date="2018-08" db="EMBL/GenBank/DDBJ databases">
        <title>A genome reference for cultivated species of the human gut microbiota.</title>
        <authorList>
            <person name="Zou Y."/>
            <person name="Xue W."/>
            <person name="Luo G."/>
        </authorList>
    </citation>
    <scope>NUCLEOTIDE SEQUENCE [LARGE SCALE GENOMIC DNA]</scope>
    <source>
        <strain evidence="2 3">AF10-17</strain>
    </source>
</reference>
<dbReference type="AlphaFoldDB" id="A0AA92U8V7"/>